<dbReference type="EMBL" id="JTDE01000656">
    <property type="protein sequence ID" value="KAF7260658.1"/>
    <property type="molecule type" value="Genomic_DNA"/>
</dbReference>
<evidence type="ECO:0000313" key="5">
    <source>
        <dbReference type="EMBL" id="KAF7260658.1"/>
    </source>
</evidence>
<dbReference type="InterPro" id="IPR003598">
    <property type="entry name" value="Ig_sub2"/>
</dbReference>
<feature type="signal peptide" evidence="3">
    <location>
        <begin position="1"/>
        <end position="26"/>
    </location>
</feature>
<dbReference type="Proteomes" id="UP000822476">
    <property type="component" value="Unassembled WGS sequence"/>
</dbReference>
<sequence>MRHTHPTLYHVYFCVIILRIAHSGLSSPPLFFTEDTDYIIISENESAILPCQASDGLDVLISWYKDESMIADNMSHSFRLSRATRVDSGIYYCTMRNNYGGIRGRKIKLEIGYLDPAPISTTRTLVDVRVGEALVFWPEAYRQSGSVTTISSLNTERNHLTTVPTAVPPARARWTINNAPIVNSPTVYLSQTEQALVLLNVDRGLNEMVIRAELTNGYGPTNAFTQSYVIGVNEPLPNQRGMRSLQLVLAPKDVVLVLRPDQPGQATFECVFNARPAKSLRVKWYRNVLRNTVHMLVPVEASPTWFPTPRSQTDRIYRFDQSGFNRSLTISNIHRPIAYNVEEYTCQAHLDNYAASPLAQNVVVRGPFEEPLSATARLKINTPPAVRFASDVHQLVESVKNSKARAAIIQAVASSYVRLACDFESEGYPRAELVWLKNAQMVSDNDTRIFIDQNSSLIFQNVHLDDTGVYQCYAHNEAGEDLLAFWLKVTLFAPQLITPADANRSLTVIEEFNATLVCPIDGAPSPKYLWYKELPQNRWVPIGNSSQKLESAPTNSTITAYNNELRIQSTQLNDSGYYRCIAINRLGQQHAHIHVDVIGEWTRIRSSNMFQPFGIIGSSLVIDCAVQNVTH</sequence>
<keyword evidence="6" id="KW-1185">Reference proteome</keyword>
<organism evidence="5 6">
    <name type="scientific">Paragonimus skrjabini miyazakii</name>
    <dbReference type="NCBI Taxonomy" id="59628"/>
    <lineage>
        <taxon>Eukaryota</taxon>
        <taxon>Metazoa</taxon>
        <taxon>Spiralia</taxon>
        <taxon>Lophotrochozoa</taxon>
        <taxon>Platyhelminthes</taxon>
        <taxon>Trematoda</taxon>
        <taxon>Digenea</taxon>
        <taxon>Plagiorchiida</taxon>
        <taxon>Troglotremata</taxon>
        <taxon>Troglotrematidae</taxon>
        <taxon>Paragonimus</taxon>
    </lineage>
</organism>
<feature type="chain" id="PRO_5035752682" description="Ig-like domain-containing protein" evidence="3">
    <location>
        <begin position="27"/>
        <end position="631"/>
    </location>
</feature>
<dbReference type="SMART" id="SM00409">
    <property type="entry name" value="IG"/>
    <property type="match status" value="3"/>
</dbReference>
<evidence type="ECO:0000259" key="4">
    <source>
        <dbReference type="PROSITE" id="PS50835"/>
    </source>
</evidence>
<dbReference type="GO" id="GO:0030424">
    <property type="term" value="C:axon"/>
    <property type="evidence" value="ECO:0007669"/>
    <property type="project" value="TreeGrafter"/>
</dbReference>
<reference evidence="5" key="1">
    <citation type="submission" date="2019-07" db="EMBL/GenBank/DDBJ databases">
        <title>Annotation for the trematode Paragonimus miyazaki's.</title>
        <authorList>
            <person name="Choi Y.-J."/>
        </authorList>
    </citation>
    <scope>NUCLEOTIDE SEQUENCE</scope>
    <source>
        <strain evidence="5">Japan</strain>
    </source>
</reference>
<keyword evidence="1 3" id="KW-0732">Signal</keyword>
<feature type="domain" description="Ig-like" evidence="4">
    <location>
        <begin position="494"/>
        <end position="596"/>
    </location>
</feature>
<proteinExistence type="predicted"/>
<evidence type="ECO:0000313" key="6">
    <source>
        <dbReference type="Proteomes" id="UP000822476"/>
    </source>
</evidence>
<dbReference type="InterPro" id="IPR050958">
    <property type="entry name" value="Cell_Adh-Cytoskel_Orgn"/>
</dbReference>
<gene>
    <name evidence="5" type="ORF">EG68_02148</name>
</gene>
<evidence type="ECO:0000256" key="1">
    <source>
        <dbReference type="ARBA" id="ARBA00022729"/>
    </source>
</evidence>
<accession>A0A8S9Z9Y0</accession>
<dbReference type="Pfam" id="PF07679">
    <property type="entry name" value="I-set"/>
    <property type="match status" value="1"/>
</dbReference>
<dbReference type="GO" id="GO:0043025">
    <property type="term" value="C:neuronal cell body"/>
    <property type="evidence" value="ECO:0007669"/>
    <property type="project" value="TreeGrafter"/>
</dbReference>
<dbReference type="AlphaFoldDB" id="A0A8S9Z9Y0"/>
<dbReference type="Pfam" id="PF13927">
    <property type="entry name" value="Ig_3"/>
    <property type="match status" value="1"/>
</dbReference>
<dbReference type="SUPFAM" id="SSF48726">
    <property type="entry name" value="Immunoglobulin"/>
    <property type="match status" value="4"/>
</dbReference>
<dbReference type="InterPro" id="IPR003599">
    <property type="entry name" value="Ig_sub"/>
</dbReference>
<dbReference type="InterPro" id="IPR036179">
    <property type="entry name" value="Ig-like_dom_sf"/>
</dbReference>
<dbReference type="PROSITE" id="PS50835">
    <property type="entry name" value="IG_LIKE"/>
    <property type="match status" value="4"/>
</dbReference>
<protein>
    <recommendedName>
        <fullName evidence="4">Ig-like domain-containing protein</fullName>
    </recommendedName>
</protein>
<dbReference type="GO" id="GO:0050808">
    <property type="term" value="P:synapse organization"/>
    <property type="evidence" value="ECO:0007669"/>
    <property type="project" value="TreeGrafter"/>
</dbReference>
<feature type="domain" description="Ig-like" evidence="4">
    <location>
        <begin position="251"/>
        <end position="363"/>
    </location>
</feature>
<dbReference type="GO" id="GO:0005886">
    <property type="term" value="C:plasma membrane"/>
    <property type="evidence" value="ECO:0007669"/>
    <property type="project" value="TreeGrafter"/>
</dbReference>
<evidence type="ECO:0000256" key="2">
    <source>
        <dbReference type="ARBA" id="ARBA00023157"/>
    </source>
</evidence>
<dbReference type="InterPro" id="IPR013098">
    <property type="entry name" value="Ig_I-set"/>
</dbReference>
<keyword evidence="2" id="KW-1015">Disulfide bond</keyword>
<dbReference type="Pfam" id="PF13895">
    <property type="entry name" value="Ig_2"/>
    <property type="match status" value="1"/>
</dbReference>
<name>A0A8S9Z9Y0_9TREM</name>
<feature type="domain" description="Ig-like" evidence="4">
    <location>
        <begin position="28"/>
        <end position="112"/>
    </location>
</feature>
<dbReference type="PANTHER" id="PTHR45080">
    <property type="entry name" value="CONTACTIN 5"/>
    <property type="match status" value="1"/>
</dbReference>
<dbReference type="OrthoDB" id="10062932at2759"/>
<comment type="caution">
    <text evidence="5">The sequence shown here is derived from an EMBL/GenBank/DDBJ whole genome shotgun (WGS) entry which is preliminary data.</text>
</comment>
<dbReference type="CDD" id="cd00096">
    <property type="entry name" value="Ig"/>
    <property type="match status" value="2"/>
</dbReference>
<evidence type="ECO:0000256" key="3">
    <source>
        <dbReference type="SAM" id="SignalP"/>
    </source>
</evidence>
<dbReference type="SMART" id="SM00408">
    <property type="entry name" value="IGc2"/>
    <property type="match status" value="3"/>
</dbReference>
<dbReference type="InterPro" id="IPR007110">
    <property type="entry name" value="Ig-like_dom"/>
</dbReference>
<dbReference type="GO" id="GO:0008046">
    <property type="term" value="F:axon guidance receptor activity"/>
    <property type="evidence" value="ECO:0007669"/>
    <property type="project" value="TreeGrafter"/>
</dbReference>
<dbReference type="GO" id="GO:0007156">
    <property type="term" value="P:homophilic cell adhesion via plasma membrane adhesion molecules"/>
    <property type="evidence" value="ECO:0007669"/>
    <property type="project" value="TreeGrafter"/>
</dbReference>
<dbReference type="Gene3D" id="2.60.40.10">
    <property type="entry name" value="Immunoglobulins"/>
    <property type="match status" value="3"/>
</dbReference>
<feature type="domain" description="Ig-like" evidence="4">
    <location>
        <begin position="384"/>
        <end position="490"/>
    </location>
</feature>
<dbReference type="InterPro" id="IPR013783">
    <property type="entry name" value="Ig-like_fold"/>
</dbReference>
<dbReference type="PANTHER" id="PTHR45080:SF8">
    <property type="entry name" value="IG-LIKE DOMAIN-CONTAINING PROTEIN"/>
    <property type="match status" value="1"/>
</dbReference>